<evidence type="ECO:0000313" key="2">
    <source>
        <dbReference type="EMBL" id="OXV05325.1"/>
    </source>
</evidence>
<gene>
    <name evidence="2" type="ORF">Egran_06907</name>
</gene>
<keyword evidence="3" id="KW-1185">Reference proteome</keyword>
<dbReference type="Proteomes" id="UP000243515">
    <property type="component" value="Unassembled WGS sequence"/>
</dbReference>
<accession>A0A232LMF8</accession>
<dbReference type="AlphaFoldDB" id="A0A232LMF8"/>
<dbReference type="EMBL" id="NPHW01007178">
    <property type="protein sequence ID" value="OXV05325.1"/>
    <property type="molecule type" value="Genomic_DNA"/>
</dbReference>
<evidence type="ECO:0000256" key="1">
    <source>
        <dbReference type="SAM" id="MobiDB-lite"/>
    </source>
</evidence>
<feature type="region of interest" description="Disordered" evidence="1">
    <location>
        <begin position="1"/>
        <end position="30"/>
    </location>
</feature>
<reference evidence="2 3" key="1">
    <citation type="journal article" date="2015" name="Environ. Microbiol.">
        <title>Metagenome sequence of Elaphomyces granulatus from sporocarp tissue reveals Ascomycota ectomycorrhizal fingerprints of genome expansion and a Proteobacteria-rich microbiome.</title>
        <authorList>
            <person name="Quandt C.A."/>
            <person name="Kohler A."/>
            <person name="Hesse C.N."/>
            <person name="Sharpton T.J."/>
            <person name="Martin F."/>
            <person name="Spatafora J.W."/>
        </authorList>
    </citation>
    <scope>NUCLEOTIDE SEQUENCE [LARGE SCALE GENOMIC DNA]</scope>
    <source>
        <strain evidence="2 3">OSC145934</strain>
    </source>
</reference>
<proteinExistence type="predicted"/>
<evidence type="ECO:0000313" key="3">
    <source>
        <dbReference type="Proteomes" id="UP000243515"/>
    </source>
</evidence>
<feature type="compositionally biased region" description="Basic and acidic residues" evidence="1">
    <location>
        <begin position="20"/>
        <end position="30"/>
    </location>
</feature>
<comment type="caution">
    <text evidence="2">The sequence shown here is derived from an EMBL/GenBank/DDBJ whole genome shotgun (WGS) entry which is preliminary data.</text>
</comment>
<sequence>MAWRKSSGARAGTRRPSSCTDEHWEAGKRS</sequence>
<name>A0A232LMF8_9EURO</name>
<protein>
    <submittedName>
        <fullName evidence="2">Uncharacterized protein</fullName>
    </submittedName>
</protein>
<organism evidence="2 3">
    <name type="scientific">Elaphomyces granulatus</name>
    <dbReference type="NCBI Taxonomy" id="519963"/>
    <lineage>
        <taxon>Eukaryota</taxon>
        <taxon>Fungi</taxon>
        <taxon>Dikarya</taxon>
        <taxon>Ascomycota</taxon>
        <taxon>Pezizomycotina</taxon>
        <taxon>Eurotiomycetes</taxon>
        <taxon>Eurotiomycetidae</taxon>
        <taxon>Eurotiales</taxon>
        <taxon>Elaphomycetaceae</taxon>
        <taxon>Elaphomyces</taxon>
    </lineage>
</organism>